<reference evidence="1 2" key="1">
    <citation type="journal article" date="2017" name="Water Res.">
        <title>Discovery and metagenomic analysis of an anammox bacterial enrichment related to Candidatus "Brocadia caroliniensis" in a full-scale glycerol-fed nitritation-denitritation separate centrate treatment process.</title>
        <authorList>
            <person name="Park H."/>
            <person name="Brotto A.C."/>
            <person name="van Loosdrecht M.C."/>
            <person name="Chandran K."/>
        </authorList>
    </citation>
    <scope>NUCLEOTIDE SEQUENCE [LARGE SCALE GENOMIC DNA]</scope>
    <source>
        <strain evidence="1">26THWARD</strain>
    </source>
</reference>
<accession>A0A1V4AXB4</accession>
<evidence type="ECO:0000313" key="2">
    <source>
        <dbReference type="Proteomes" id="UP000189681"/>
    </source>
</evidence>
<dbReference type="STRING" id="1004156.AYP45_01505"/>
<dbReference type="EMBL" id="AYTS01000014">
    <property type="protein sequence ID" value="OOP57774.1"/>
    <property type="molecule type" value="Genomic_DNA"/>
</dbReference>
<comment type="caution">
    <text evidence="1">The sequence shown here is derived from an EMBL/GenBank/DDBJ whole genome shotgun (WGS) entry which is preliminary data.</text>
</comment>
<evidence type="ECO:0000313" key="1">
    <source>
        <dbReference type="EMBL" id="OOP57774.1"/>
    </source>
</evidence>
<dbReference type="Proteomes" id="UP000189681">
    <property type="component" value="Unassembled WGS sequence"/>
</dbReference>
<gene>
    <name evidence="1" type="ORF">AYP45_01505</name>
</gene>
<organism evidence="1 2">
    <name type="scientific">Candidatus Brocadia carolinensis</name>
    <dbReference type="NCBI Taxonomy" id="1004156"/>
    <lineage>
        <taxon>Bacteria</taxon>
        <taxon>Pseudomonadati</taxon>
        <taxon>Planctomycetota</taxon>
        <taxon>Candidatus Brocadiia</taxon>
        <taxon>Candidatus Brocadiales</taxon>
        <taxon>Candidatus Brocadiaceae</taxon>
        <taxon>Candidatus Brocadia</taxon>
    </lineage>
</organism>
<proteinExistence type="predicted"/>
<sequence length="62" mass="7030">MIENCLFFKEDDNTKTKKNASFFQFFSGKERGANLSRSILHPGIVDISSWKTSATFPPCFPP</sequence>
<name>A0A1V4AXB4_9BACT</name>
<dbReference type="AlphaFoldDB" id="A0A1V4AXB4"/>
<protein>
    <submittedName>
        <fullName evidence="1">Uncharacterized protein</fullName>
    </submittedName>
</protein>